<evidence type="ECO:0000256" key="1">
    <source>
        <dbReference type="ARBA" id="ARBA00004127"/>
    </source>
</evidence>
<evidence type="ECO:0000313" key="8">
    <source>
        <dbReference type="Proteomes" id="UP001324634"/>
    </source>
</evidence>
<dbReference type="PANTHER" id="PTHR39535">
    <property type="entry name" value="SPORULATION-DELAYING PROTEIN SDPB"/>
    <property type="match status" value="1"/>
</dbReference>
<evidence type="ECO:0000313" key="7">
    <source>
        <dbReference type="EMBL" id="WPU65930.1"/>
    </source>
</evidence>
<keyword evidence="4 5" id="KW-0472">Membrane</keyword>
<comment type="subcellular location">
    <subcellularLocation>
        <location evidence="1">Endomembrane system</location>
        <topology evidence="1">Multi-pass membrane protein</topology>
    </subcellularLocation>
</comment>
<dbReference type="KEGG" id="psti:SOO65_04150"/>
<feature type="transmembrane region" description="Helical" evidence="5">
    <location>
        <begin position="124"/>
        <end position="148"/>
    </location>
</feature>
<dbReference type="GO" id="GO:0012505">
    <property type="term" value="C:endomembrane system"/>
    <property type="evidence" value="ECO:0007669"/>
    <property type="project" value="UniProtKB-SubCell"/>
</dbReference>
<dbReference type="Pfam" id="PF05090">
    <property type="entry name" value="HTTM"/>
    <property type="match status" value="1"/>
</dbReference>
<evidence type="ECO:0000256" key="5">
    <source>
        <dbReference type="SAM" id="Phobius"/>
    </source>
</evidence>
<dbReference type="AlphaFoldDB" id="A0AAX4HRX5"/>
<dbReference type="InterPro" id="IPR053934">
    <property type="entry name" value="HTTM_dom"/>
</dbReference>
<feature type="transmembrane region" description="Helical" evidence="5">
    <location>
        <begin position="259"/>
        <end position="285"/>
    </location>
</feature>
<keyword evidence="3 5" id="KW-1133">Transmembrane helix</keyword>
<accession>A0AAX4HRX5</accession>
<organism evidence="7 8">
    <name type="scientific">Peredibacter starrii</name>
    <dbReference type="NCBI Taxonomy" id="28202"/>
    <lineage>
        <taxon>Bacteria</taxon>
        <taxon>Pseudomonadati</taxon>
        <taxon>Bdellovibrionota</taxon>
        <taxon>Bacteriovoracia</taxon>
        <taxon>Bacteriovoracales</taxon>
        <taxon>Bacteriovoracaceae</taxon>
        <taxon>Peredibacter</taxon>
    </lineage>
</organism>
<dbReference type="InterPro" id="IPR052964">
    <property type="entry name" value="Sporulation_signal_mat"/>
</dbReference>
<evidence type="ECO:0000256" key="3">
    <source>
        <dbReference type="ARBA" id="ARBA00022989"/>
    </source>
</evidence>
<evidence type="ECO:0000259" key="6">
    <source>
        <dbReference type="SMART" id="SM00752"/>
    </source>
</evidence>
<keyword evidence="2 5" id="KW-0812">Transmembrane</keyword>
<feature type="transmembrane region" description="Helical" evidence="5">
    <location>
        <begin position="21"/>
        <end position="40"/>
    </location>
</feature>
<dbReference type="Proteomes" id="UP001324634">
    <property type="component" value="Chromosome"/>
</dbReference>
<evidence type="ECO:0000256" key="2">
    <source>
        <dbReference type="ARBA" id="ARBA00022692"/>
    </source>
</evidence>
<evidence type="ECO:0000256" key="4">
    <source>
        <dbReference type="ARBA" id="ARBA00023136"/>
    </source>
</evidence>
<dbReference type="EMBL" id="CP139487">
    <property type="protein sequence ID" value="WPU65930.1"/>
    <property type="molecule type" value="Genomic_DNA"/>
</dbReference>
<protein>
    <submittedName>
        <fullName evidence="7">HTTM domain-containing protein</fullName>
    </submittedName>
</protein>
<name>A0AAX4HRX5_9BACT</name>
<dbReference type="SMART" id="SM00752">
    <property type="entry name" value="HTTM"/>
    <property type="match status" value="1"/>
</dbReference>
<sequence>MFSLKSFTDGWNRFFYSQTDATALCLFRIMFGFFLFLNGISLVEDFEAWFGIGDNSLVPLFDSFTFYGDARINIFKWLSPTELSAWFVLITYIVTSIGVMIGFKTRISTIICFVLMVSLQNRNYAILNSGDTIMRCLLFLMIFAPTQVKFSVDAYLREKSGEPYKPDILILPLRLMQLQFSLVYFATTLFKLKGYDWVDGTAVYYTSRLVNFQRIVLPFVFDFPSLVKFATWSALFIEFAMGTLVWVKELRIWVLLSGILLHLGIEVSMSIGFFEWVMIAGYILFLEPDEVRWFTTRFKRLLPEKMLVRN</sequence>
<reference evidence="7 8" key="1">
    <citation type="submission" date="2023-11" db="EMBL/GenBank/DDBJ databases">
        <title>Peredibacter starrii A3.12.</title>
        <authorList>
            <person name="Mitchell R.J."/>
        </authorList>
    </citation>
    <scope>NUCLEOTIDE SEQUENCE [LARGE SCALE GENOMIC DNA]</scope>
    <source>
        <strain evidence="7 8">A3.12</strain>
    </source>
</reference>
<dbReference type="PANTHER" id="PTHR39535:SF2">
    <property type="entry name" value="HTTM DOMAIN-CONTAINING PROTEIN"/>
    <property type="match status" value="1"/>
</dbReference>
<keyword evidence="8" id="KW-1185">Reference proteome</keyword>
<proteinExistence type="predicted"/>
<feature type="transmembrane region" description="Helical" evidence="5">
    <location>
        <begin position="168"/>
        <end position="190"/>
    </location>
</feature>
<gene>
    <name evidence="7" type="ORF">SOO65_04150</name>
</gene>
<feature type="domain" description="HTTM-like" evidence="6">
    <location>
        <begin position="16"/>
        <end position="290"/>
    </location>
</feature>
<dbReference type="InterPro" id="IPR011020">
    <property type="entry name" value="HTTM-like"/>
</dbReference>
<feature type="transmembrane region" description="Helical" evidence="5">
    <location>
        <begin position="83"/>
        <end position="103"/>
    </location>
</feature>